<dbReference type="KEGG" id="dwd:DSCW_17540"/>
<dbReference type="RefSeq" id="WP_155303377.1">
    <property type="nucleotide sequence ID" value="NZ_AP021875.1"/>
</dbReference>
<dbReference type="Proteomes" id="UP000427769">
    <property type="component" value="Chromosome"/>
</dbReference>
<dbReference type="Gene3D" id="3.30.450.20">
    <property type="entry name" value="PAS domain"/>
    <property type="match status" value="1"/>
</dbReference>
<evidence type="ECO:0000313" key="3">
    <source>
        <dbReference type="EMBL" id="BBO74337.1"/>
    </source>
</evidence>
<dbReference type="PROSITE" id="PS50113">
    <property type="entry name" value="PAC"/>
    <property type="match status" value="1"/>
</dbReference>
<dbReference type="InterPro" id="IPR000014">
    <property type="entry name" value="PAS"/>
</dbReference>
<dbReference type="InterPro" id="IPR035965">
    <property type="entry name" value="PAS-like_dom_sf"/>
</dbReference>
<sequence length="205" mass="23136">MGHTNGMIESEKGGTLTAMLQSIGDHISIMDTDLNIVWANDVAKEKFGNEIIGKKCYQAYHNRSKPCEPSPCISKRAIADGNIHEHDTEVIDKDGRIICFHCTANVALRDENGNPTRIIEISRDITEFKKAEAEKDRLIGELREASEKIKTLKKLLPICASCKKVRNDQGYWQQVEVYLRDNAEILFSHSICPECSKKLYPDLDS</sequence>
<dbReference type="EMBL" id="AP021875">
    <property type="protein sequence ID" value="BBO74337.1"/>
    <property type="molecule type" value="Genomic_DNA"/>
</dbReference>
<dbReference type="SUPFAM" id="SSF55785">
    <property type="entry name" value="PYP-like sensor domain (PAS domain)"/>
    <property type="match status" value="1"/>
</dbReference>
<dbReference type="InterPro" id="IPR000700">
    <property type="entry name" value="PAS-assoc_C"/>
</dbReference>
<dbReference type="OrthoDB" id="5503776at2"/>
<protein>
    <recommendedName>
        <fullName evidence="2">PAC domain-containing protein</fullName>
    </recommendedName>
</protein>
<evidence type="ECO:0000259" key="2">
    <source>
        <dbReference type="PROSITE" id="PS50113"/>
    </source>
</evidence>
<keyword evidence="4" id="KW-1185">Reference proteome</keyword>
<dbReference type="Pfam" id="PF13426">
    <property type="entry name" value="PAS_9"/>
    <property type="match status" value="1"/>
</dbReference>
<feature type="domain" description="PAC" evidence="2">
    <location>
        <begin position="84"/>
        <end position="137"/>
    </location>
</feature>
<evidence type="ECO:0000256" key="1">
    <source>
        <dbReference type="SAM" id="Coils"/>
    </source>
</evidence>
<accession>A0A5K7ZDK9</accession>
<keyword evidence="1" id="KW-0175">Coiled coil</keyword>
<evidence type="ECO:0000313" key="4">
    <source>
        <dbReference type="Proteomes" id="UP000427769"/>
    </source>
</evidence>
<reference evidence="3 4" key="1">
    <citation type="submission" date="2019-11" db="EMBL/GenBank/DDBJ databases">
        <title>Comparative genomics of hydrocarbon-degrading Desulfosarcina strains.</title>
        <authorList>
            <person name="Watanabe M."/>
            <person name="Kojima H."/>
            <person name="Fukui M."/>
        </authorList>
    </citation>
    <scope>NUCLEOTIDE SEQUENCE [LARGE SCALE GENOMIC DNA]</scope>
    <source>
        <strain evidence="3 4">PP31</strain>
    </source>
</reference>
<name>A0A5K7ZDK9_9BACT</name>
<organism evidence="3 4">
    <name type="scientific">Desulfosarcina widdelii</name>
    <dbReference type="NCBI Taxonomy" id="947919"/>
    <lineage>
        <taxon>Bacteria</taxon>
        <taxon>Pseudomonadati</taxon>
        <taxon>Thermodesulfobacteriota</taxon>
        <taxon>Desulfobacteria</taxon>
        <taxon>Desulfobacterales</taxon>
        <taxon>Desulfosarcinaceae</taxon>
        <taxon>Desulfosarcina</taxon>
    </lineage>
</organism>
<proteinExistence type="predicted"/>
<dbReference type="AlphaFoldDB" id="A0A5K7ZDK9"/>
<gene>
    <name evidence="3" type="ORF">DSCW_17540</name>
</gene>
<dbReference type="NCBIfam" id="TIGR00229">
    <property type="entry name" value="sensory_box"/>
    <property type="match status" value="1"/>
</dbReference>
<feature type="coiled-coil region" evidence="1">
    <location>
        <begin position="128"/>
        <end position="155"/>
    </location>
</feature>
<dbReference type="CDD" id="cd00130">
    <property type="entry name" value="PAS"/>
    <property type="match status" value="1"/>
</dbReference>